<dbReference type="Proteomes" id="UP000053820">
    <property type="component" value="Unassembled WGS sequence"/>
</dbReference>
<feature type="region of interest" description="Disordered" evidence="1">
    <location>
        <begin position="1"/>
        <end position="39"/>
    </location>
</feature>
<evidence type="ECO:0000313" key="3">
    <source>
        <dbReference type="Proteomes" id="UP000053820"/>
    </source>
</evidence>
<keyword evidence="3" id="KW-1185">Reference proteome</keyword>
<sequence>MDYRRSAEVEGTDLEDGTLMDYRRSEELEAKRTASESESTDGVLMAYRRSAEVEGTEYGTLMDYRRSEELEAKRTGELIISLAVKCKPEAEMGKPLSRKAQMVCLWLTAAPQRLRAQVRPPFHYIHKLGPTLRDRLRIWYAYGLPSFGRTRSQENR</sequence>
<name>A0A0C9VZT0_9AGAM</name>
<proteinExistence type="predicted"/>
<gene>
    <name evidence="2" type="ORF">HYDPIDRAFT_112464</name>
</gene>
<feature type="compositionally biased region" description="Basic and acidic residues" evidence="1">
    <location>
        <begin position="21"/>
        <end position="35"/>
    </location>
</feature>
<dbReference type="EMBL" id="KN839848">
    <property type="protein sequence ID" value="KIJ63970.1"/>
    <property type="molecule type" value="Genomic_DNA"/>
</dbReference>
<evidence type="ECO:0000256" key="1">
    <source>
        <dbReference type="SAM" id="MobiDB-lite"/>
    </source>
</evidence>
<dbReference type="AlphaFoldDB" id="A0A0C9VZT0"/>
<evidence type="ECO:0000313" key="2">
    <source>
        <dbReference type="EMBL" id="KIJ63970.1"/>
    </source>
</evidence>
<organism evidence="2 3">
    <name type="scientific">Hydnomerulius pinastri MD-312</name>
    <dbReference type="NCBI Taxonomy" id="994086"/>
    <lineage>
        <taxon>Eukaryota</taxon>
        <taxon>Fungi</taxon>
        <taxon>Dikarya</taxon>
        <taxon>Basidiomycota</taxon>
        <taxon>Agaricomycotina</taxon>
        <taxon>Agaricomycetes</taxon>
        <taxon>Agaricomycetidae</taxon>
        <taxon>Boletales</taxon>
        <taxon>Boletales incertae sedis</taxon>
        <taxon>Leucogyrophana</taxon>
    </lineage>
</organism>
<dbReference type="HOGENOM" id="CLU_1686837_0_0_1"/>
<accession>A0A0C9VZT0</accession>
<reference evidence="2 3" key="1">
    <citation type="submission" date="2014-04" db="EMBL/GenBank/DDBJ databases">
        <title>Evolutionary Origins and Diversification of the Mycorrhizal Mutualists.</title>
        <authorList>
            <consortium name="DOE Joint Genome Institute"/>
            <consortium name="Mycorrhizal Genomics Consortium"/>
            <person name="Kohler A."/>
            <person name="Kuo A."/>
            <person name="Nagy L.G."/>
            <person name="Floudas D."/>
            <person name="Copeland A."/>
            <person name="Barry K.W."/>
            <person name="Cichocki N."/>
            <person name="Veneault-Fourrey C."/>
            <person name="LaButti K."/>
            <person name="Lindquist E.A."/>
            <person name="Lipzen A."/>
            <person name="Lundell T."/>
            <person name="Morin E."/>
            <person name="Murat C."/>
            <person name="Riley R."/>
            <person name="Ohm R."/>
            <person name="Sun H."/>
            <person name="Tunlid A."/>
            <person name="Henrissat B."/>
            <person name="Grigoriev I.V."/>
            <person name="Hibbett D.S."/>
            <person name="Martin F."/>
        </authorList>
    </citation>
    <scope>NUCLEOTIDE SEQUENCE [LARGE SCALE GENOMIC DNA]</scope>
    <source>
        <strain evidence="2 3">MD-312</strain>
    </source>
</reference>
<protein>
    <submittedName>
        <fullName evidence="2">Uncharacterized protein</fullName>
    </submittedName>
</protein>